<proteinExistence type="predicted"/>
<dbReference type="InterPro" id="IPR036388">
    <property type="entry name" value="WH-like_DNA-bd_sf"/>
</dbReference>
<dbReference type="SUPFAM" id="SSF48452">
    <property type="entry name" value="TPR-like"/>
    <property type="match status" value="1"/>
</dbReference>
<dbReference type="InterPro" id="IPR027417">
    <property type="entry name" value="P-loop_NTPase"/>
</dbReference>
<dbReference type="Pfam" id="PF00931">
    <property type="entry name" value="NB-ARC"/>
    <property type="match status" value="1"/>
</dbReference>
<evidence type="ECO:0000259" key="1">
    <source>
        <dbReference type="PROSITE" id="PS50043"/>
    </source>
</evidence>
<dbReference type="PANTHER" id="PTHR47691">
    <property type="entry name" value="REGULATOR-RELATED"/>
    <property type="match status" value="1"/>
</dbReference>
<dbReference type="Pfam" id="PF00196">
    <property type="entry name" value="GerE"/>
    <property type="match status" value="1"/>
</dbReference>
<dbReference type="PANTHER" id="PTHR47691:SF3">
    <property type="entry name" value="HTH-TYPE TRANSCRIPTIONAL REGULATOR RV0890C-RELATED"/>
    <property type="match status" value="1"/>
</dbReference>
<dbReference type="SUPFAM" id="SSF46894">
    <property type="entry name" value="C-terminal effector domain of the bipartite response regulators"/>
    <property type="match status" value="1"/>
</dbReference>
<dbReference type="PRINTS" id="PR00038">
    <property type="entry name" value="HTHLUXR"/>
</dbReference>
<protein>
    <submittedName>
        <fullName evidence="2">Putative ATPase</fullName>
    </submittedName>
</protein>
<dbReference type="GO" id="GO:0043531">
    <property type="term" value="F:ADP binding"/>
    <property type="evidence" value="ECO:0007669"/>
    <property type="project" value="InterPro"/>
</dbReference>
<dbReference type="SUPFAM" id="SSF52540">
    <property type="entry name" value="P-loop containing nucleoside triphosphate hydrolases"/>
    <property type="match status" value="1"/>
</dbReference>
<dbReference type="PROSITE" id="PS00622">
    <property type="entry name" value="HTH_LUXR_1"/>
    <property type="match status" value="1"/>
</dbReference>
<dbReference type="PROSITE" id="PS50043">
    <property type="entry name" value="HTH_LUXR_2"/>
    <property type="match status" value="1"/>
</dbReference>
<dbReference type="EMBL" id="VLJT01000034">
    <property type="protein sequence ID" value="TWH14922.1"/>
    <property type="molecule type" value="Genomic_DNA"/>
</dbReference>
<evidence type="ECO:0000313" key="3">
    <source>
        <dbReference type="Proteomes" id="UP000317573"/>
    </source>
</evidence>
<dbReference type="Gene3D" id="1.10.10.10">
    <property type="entry name" value="Winged helix-like DNA-binding domain superfamily/Winged helix DNA-binding domain"/>
    <property type="match status" value="1"/>
</dbReference>
<feature type="domain" description="HTH luxR-type" evidence="1">
    <location>
        <begin position="817"/>
        <end position="881"/>
    </location>
</feature>
<dbReference type="SMART" id="SM00421">
    <property type="entry name" value="HTH_LUXR"/>
    <property type="match status" value="1"/>
</dbReference>
<gene>
    <name evidence="2" type="ORF">L618_003500000060</name>
</gene>
<dbReference type="InterPro" id="IPR000792">
    <property type="entry name" value="Tscrpt_reg_LuxR_C"/>
</dbReference>
<dbReference type="Proteomes" id="UP000317573">
    <property type="component" value="Unassembled WGS sequence"/>
</dbReference>
<dbReference type="CDD" id="cd06170">
    <property type="entry name" value="LuxR_C_like"/>
    <property type="match status" value="1"/>
</dbReference>
<name>A0A562DYW9_RHORH</name>
<dbReference type="Gene3D" id="3.40.50.300">
    <property type="entry name" value="P-loop containing nucleotide triphosphate hydrolases"/>
    <property type="match status" value="1"/>
</dbReference>
<dbReference type="InterPro" id="IPR011990">
    <property type="entry name" value="TPR-like_helical_dom_sf"/>
</dbReference>
<accession>A0A562DYW9</accession>
<dbReference type="Gene3D" id="1.25.40.10">
    <property type="entry name" value="Tetratricopeptide repeat domain"/>
    <property type="match status" value="1"/>
</dbReference>
<dbReference type="AlphaFoldDB" id="A0A562DYW9"/>
<dbReference type="PRINTS" id="PR00364">
    <property type="entry name" value="DISEASERSIST"/>
</dbReference>
<dbReference type="GO" id="GO:0006355">
    <property type="term" value="P:regulation of DNA-templated transcription"/>
    <property type="evidence" value="ECO:0007669"/>
    <property type="project" value="InterPro"/>
</dbReference>
<organism evidence="2 3">
    <name type="scientific">Rhodococcus rhodochrous J45</name>
    <dbReference type="NCBI Taxonomy" id="935266"/>
    <lineage>
        <taxon>Bacteria</taxon>
        <taxon>Bacillati</taxon>
        <taxon>Actinomycetota</taxon>
        <taxon>Actinomycetes</taxon>
        <taxon>Mycobacteriales</taxon>
        <taxon>Nocardiaceae</taxon>
        <taxon>Rhodococcus</taxon>
    </lineage>
</organism>
<sequence length="881" mass="97704">MNADEWSEIHRCRGEGESIKGIAQRLGISRNTVRRALAMPEPPHDHRRLKGSVADDADARIRDLLQRTPDISIAELGRCIEWNHSRTLLVRKVNQIKTEMTTPAFELPSIGTGLPQQPTSFVGRHHELREVRRLLGDHRLVSVVGPGGIGKTRLSVRAAEEYRRAFPDGVRFVEFAALRSENLLSQAIADRLGLETRDGPESSADDILIEYLRNRRMLLILDNCEHLVEGVAALASRLIEETSNLRILTTSREYLAIPGEYVFHLPPLPTHAGTGSGAVELFANRAESALSGFELSDSNAEAVRRICQRLDGLPLAIELACTRLNVLSVEDLAERLDRRLSMLTVSARGRTPRHRSLQATIDWSYELCSETERTLWCRASVFADSFDLAAAVAVCSDDVLSEDEIMEAAAALVAKSVVVRETSQDGVRFRLLESIREYGWGKLNVPERRHMNTNLLEYCAHIIEESTASWYGPEQLARATAVSINRGNIRAALHSVMNDPAEPALVQRAADTLGASRFLWACGISVREHRMWLTQALDLPGVSRTARGRILTVLALVQTLQGDRDAADFTLRRARELAGDREDPVTRSFAVHITGLRDFFAGRPDSGMAYLDEAERGYQLYGSEPELVSMLQIHRGMLLCSTQDVSSAAEAFNRVFTKTDEIGELWFHSYATYGLGHVALLENAPDTAVQRALEALRYQREFADPIGKTVMADLLGWALAAQGHGARAAVVLGAASSMWGSIGQQLYGADHWNTLRERAVHTARRHIGTSAFDAAWARGQAMTAPELLAYIFDEDCTGDEHPVPDRGRFTRATANADTSQLELLSPREREVADLVAQGLTNKQIAEKLVLSPRTVEGHVEHLLRKLCLSRRTEVPRALFST</sequence>
<reference evidence="2 3" key="1">
    <citation type="submission" date="2019-07" db="EMBL/GenBank/DDBJ databases">
        <title>Genome sequencing of lignin-degrading bacterial isolates.</title>
        <authorList>
            <person name="Gladden J."/>
        </authorList>
    </citation>
    <scope>NUCLEOTIDE SEQUENCE [LARGE SCALE GENOMIC DNA]</scope>
    <source>
        <strain evidence="2 3">J45</strain>
    </source>
</reference>
<comment type="caution">
    <text evidence="2">The sequence shown here is derived from an EMBL/GenBank/DDBJ whole genome shotgun (WGS) entry which is preliminary data.</text>
</comment>
<dbReference type="InterPro" id="IPR002182">
    <property type="entry name" value="NB-ARC"/>
</dbReference>
<evidence type="ECO:0000313" key="2">
    <source>
        <dbReference type="EMBL" id="TWH14922.1"/>
    </source>
</evidence>
<dbReference type="GO" id="GO:0003677">
    <property type="term" value="F:DNA binding"/>
    <property type="evidence" value="ECO:0007669"/>
    <property type="project" value="InterPro"/>
</dbReference>
<dbReference type="InterPro" id="IPR016032">
    <property type="entry name" value="Sig_transdc_resp-reg_C-effctor"/>
</dbReference>